<keyword evidence="2" id="KW-0472">Membrane</keyword>
<organism evidence="4 5">
    <name type="scientific">Paludisphaera mucosa</name>
    <dbReference type="NCBI Taxonomy" id="3030827"/>
    <lineage>
        <taxon>Bacteria</taxon>
        <taxon>Pseudomonadati</taxon>
        <taxon>Planctomycetota</taxon>
        <taxon>Planctomycetia</taxon>
        <taxon>Isosphaerales</taxon>
        <taxon>Isosphaeraceae</taxon>
        <taxon>Paludisphaera</taxon>
    </lineage>
</organism>
<evidence type="ECO:0000259" key="3">
    <source>
        <dbReference type="PROSITE" id="PS50234"/>
    </source>
</evidence>
<evidence type="ECO:0000256" key="2">
    <source>
        <dbReference type="SAM" id="Phobius"/>
    </source>
</evidence>
<keyword evidence="2" id="KW-0812">Transmembrane</keyword>
<dbReference type="Gene3D" id="3.40.50.410">
    <property type="entry name" value="von Willebrand factor, type A domain"/>
    <property type="match status" value="1"/>
</dbReference>
<dbReference type="InterPro" id="IPR036465">
    <property type="entry name" value="vWFA_dom_sf"/>
</dbReference>
<evidence type="ECO:0000313" key="4">
    <source>
        <dbReference type="EMBL" id="MDG3005559.1"/>
    </source>
</evidence>
<dbReference type="RefSeq" id="WP_277861890.1">
    <property type="nucleotide sequence ID" value="NZ_JARRAG010000002.1"/>
</dbReference>
<dbReference type="PANTHER" id="PTHR10579">
    <property type="entry name" value="CALCIUM-ACTIVATED CHLORIDE CHANNEL REGULATOR"/>
    <property type="match status" value="1"/>
</dbReference>
<dbReference type="InterPro" id="IPR002035">
    <property type="entry name" value="VWF_A"/>
</dbReference>
<dbReference type="Proteomes" id="UP001216907">
    <property type="component" value="Unassembled WGS sequence"/>
</dbReference>
<comment type="caution">
    <text evidence="4">The sequence shown here is derived from an EMBL/GenBank/DDBJ whole genome shotgun (WGS) entry which is preliminary data.</text>
</comment>
<keyword evidence="2" id="KW-1133">Transmembrane helix</keyword>
<feature type="domain" description="VWFA" evidence="3">
    <location>
        <begin position="85"/>
        <end position="251"/>
    </location>
</feature>
<dbReference type="InterPro" id="IPR051266">
    <property type="entry name" value="CLCR"/>
</dbReference>
<protein>
    <submittedName>
        <fullName evidence="4">VWA domain-containing protein</fullName>
    </submittedName>
</protein>
<feature type="transmembrane region" description="Helical" evidence="2">
    <location>
        <begin position="303"/>
        <end position="323"/>
    </location>
</feature>
<dbReference type="PANTHER" id="PTHR10579:SF43">
    <property type="entry name" value="ZINC FINGER (C3HC4-TYPE RING FINGER) FAMILY PROTEIN"/>
    <property type="match status" value="1"/>
</dbReference>
<proteinExistence type="predicted"/>
<dbReference type="EMBL" id="JARRAG010000002">
    <property type="protein sequence ID" value="MDG3005559.1"/>
    <property type="molecule type" value="Genomic_DNA"/>
</dbReference>
<dbReference type="PROSITE" id="PS50234">
    <property type="entry name" value="VWFA"/>
    <property type="match status" value="1"/>
</dbReference>
<name>A0ABT6FDB0_9BACT</name>
<dbReference type="SUPFAM" id="SSF53300">
    <property type="entry name" value="vWA-like"/>
    <property type="match status" value="1"/>
</dbReference>
<dbReference type="NCBIfam" id="TIGR03436">
    <property type="entry name" value="acidobact_VWFA"/>
    <property type="match status" value="1"/>
</dbReference>
<accession>A0ABT6FDB0</accession>
<reference evidence="4 5" key="1">
    <citation type="submission" date="2023-03" db="EMBL/GenBank/DDBJ databases">
        <title>Paludisphaera mucosa sp. nov. a novel planctomycete from northern fen.</title>
        <authorList>
            <person name="Ivanova A."/>
        </authorList>
    </citation>
    <scope>NUCLEOTIDE SEQUENCE [LARGE SCALE GENOMIC DNA]</scope>
    <source>
        <strain evidence="4 5">Pla2</strain>
    </source>
</reference>
<dbReference type="Pfam" id="PF13519">
    <property type="entry name" value="VWA_2"/>
    <property type="match status" value="1"/>
</dbReference>
<dbReference type="CDD" id="cd00198">
    <property type="entry name" value="vWFA"/>
    <property type="match status" value="1"/>
</dbReference>
<sequence>MGCLAVRAQEAEPGPAPPSGDLSVVVTGASQDDFPRIGVQFELRRPDGTFVRDATRDEFRVTEEGQERPILDFQAPQTKEEVATTIVLVVDRSGSMNEEARLASLKGAVARFVEKMPQGSKVAVIAFSSQVELIRPFTTDRAKIRGAVDELFADGPTRFYDAVAMALELLQDQTGRRVVIALTDGQDTSSSTSLEQNADEARRLGLPIYTLGFGEEQVIASRELKELAKATRGAYYPARKADELRKVYEAIAERLGAGYSLAYQSDRRIPDGTLRPVQVFHRASRKAGETAVFIPGMVVPAAGWSPLFLALAAGLAALAFLPARLRRSQAVRP</sequence>
<gene>
    <name evidence="4" type="ORF">PZE19_17365</name>
</gene>
<evidence type="ECO:0000256" key="1">
    <source>
        <dbReference type="SAM" id="MobiDB-lite"/>
    </source>
</evidence>
<feature type="region of interest" description="Disordered" evidence="1">
    <location>
        <begin position="1"/>
        <end position="20"/>
    </location>
</feature>
<dbReference type="InterPro" id="IPR017802">
    <property type="entry name" value="VWFA-rel_acidobac-type"/>
</dbReference>
<evidence type="ECO:0000313" key="5">
    <source>
        <dbReference type="Proteomes" id="UP001216907"/>
    </source>
</evidence>
<keyword evidence="5" id="KW-1185">Reference proteome</keyword>
<dbReference type="SMART" id="SM00327">
    <property type="entry name" value="VWA"/>
    <property type="match status" value="1"/>
</dbReference>